<dbReference type="CDD" id="cd01949">
    <property type="entry name" value="GGDEF"/>
    <property type="match status" value="1"/>
</dbReference>
<protein>
    <recommendedName>
        <fullName evidence="1">diguanylate cyclase</fullName>
        <ecNumber evidence="1">2.7.7.65</ecNumber>
    </recommendedName>
</protein>
<dbReference type="GO" id="GO:1902201">
    <property type="term" value="P:negative regulation of bacterial-type flagellum-dependent cell motility"/>
    <property type="evidence" value="ECO:0007669"/>
    <property type="project" value="TreeGrafter"/>
</dbReference>
<dbReference type="PROSITE" id="PS50887">
    <property type="entry name" value="GGDEF"/>
    <property type="match status" value="1"/>
</dbReference>
<dbReference type="PANTHER" id="PTHR45138">
    <property type="entry name" value="REGULATORY COMPONENTS OF SENSORY TRANSDUCTION SYSTEM"/>
    <property type="match status" value="1"/>
</dbReference>
<dbReference type="Proteomes" id="UP000184074">
    <property type="component" value="Unassembled WGS sequence"/>
</dbReference>
<dbReference type="SUPFAM" id="SSF52172">
    <property type="entry name" value="CheY-like"/>
    <property type="match status" value="2"/>
</dbReference>
<dbReference type="AlphaFoldDB" id="A0A1M5N9X0"/>
<dbReference type="InterPro" id="IPR043128">
    <property type="entry name" value="Rev_trsase/Diguanyl_cyclase"/>
</dbReference>
<feature type="domain" description="GGDEF" evidence="4">
    <location>
        <begin position="318"/>
        <end position="456"/>
    </location>
</feature>
<name>A0A1M5N9X0_9RHOB</name>
<dbReference type="GO" id="GO:0052621">
    <property type="term" value="F:diguanylate cyclase activity"/>
    <property type="evidence" value="ECO:0007669"/>
    <property type="project" value="UniProtKB-EC"/>
</dbReference>
<dbReference type="InterPro" id="IPR029787">
    <property type="entry name" value="Nucleotide_cyclase"/>
</dbReference>
<dbReference type="SMART" id="SM00448">
    <property type="entry name" value="REC"/>
    <property type="match status" value="1"/>
</dbReference>
<dbReference type="GO" id="GO:0043709">
    <property type="term" value="P:cell adhesion involved in single-species biofilm formation"/>
    <property type="evidence" value="ECO:0007669"/>
    <property type="project" value="TreeGrafter"/>
</dbReference>
<keyword evidence="6" id="KW-1185">Reference proteome</keyword>
<sequence length="458" mass="50132">MTGKILILDSVATNRIVMKVKLAAARYETLTAATCKDALQLMEQDRPDLLLINLSDPVEDGHQFCKRLKTNPKFRDTAIVAIGIADTARVRFAALDAGVDEVLPHPISDALMLARIRGLLRRRIANLEWDIRNETSQALGFEEEVAPILAPAHLCLAPGSANRTSVLKNLFANLTQFRVSVRIGAGALATSAENAPGDVFVIDAWNIDACALVSDIYSRPSLRNSQIMVIAPKGRADIAVQALDFGAGEVVYDDISLNELSIRIDSLIQHKRRQDRQRKCVLSGLEAATLDPLTGLYNRRYAKTHLKSVAEQAFAKRESYALLIFDIDHFKQINDRFGHAHGDLVLKKVANCLEQNFRSLDLVARIGGEEFLVAMPETSLCQAELAAERVRETIGRESFDFDRSEGAINVTVSAGVAVDDVLGKCLTPPEVLFSKADAALYEAKASGRDKVALSEQAA</sequence>
<evidence type="ECO:0000259" key="3">
    <source>
        <dbReference type="PROSITE" id="PS50110"/>
    </source>
</evidence>
<dbReference type="Pfam" id="PF00990">
    <property type="entry name" value="GGDEF"/>
    <property type="match status" value="1"/>
</dbReference>
<comment type="caution">
    <text evidence="2">Lacks conserved residue(s) required for the propagation of feature annotation.</text>
</comment>
<dbReference type="NCBIfam" id="TIGR00254">
    <property type="entry name" value="GGDEF"/>
    <property type="match status" value="1"/>
</dbReference>
<reference evidence="5 6" key="1">
    <citation type="submission" date="2016-11" db="EMBL/GenBank/DDBJ databases">
        <authorList>
            <person name="Jaros S."/>
            <person name="Januszkiewicz K."/>
            <person name="Wedrychowicz H."/>
        </authorList>
    </citation>
    <scope>NUCLEOTIDE SEQUENCE [LARGE SCALE GENOMIC DNA]</scope>
    <source>
        <strain evidence="5 6">DSM 28715</strain>
    </source>
</reference>
<evidence type="ECO:0000313" key="6">
    <source>
        <dbReference type="Proteomes" id="UP000184074"/>
    </source>
</evidence>
<dbReference type="InterPro" id="IPR000160">
    <property type="entry name" value="GGDEF_dom"/>
</dbReference>
<dbReference type="STRING" id="1508389.SAMN05444003_1273"/>
<evidence type="ECO:0000256" key="1">
    <source>
        <dbReference type="ARBA" id="ARBA00012528"/>
    </source>
</evidence>
<dbReference type="EC" id="2.7.7.65" evidence="1"/>
<dbReference type="SUPFAM" id="SSF55073">
    <property type="entry name" value="Nucleotide cyclase"/>
    <property type="match status" value="1"/>
</dbReference>
<feature type="domain" description="Response regulatory" evidence="3">
    <location>
        <begin position="4"/>
        <end position="120"/>
    </location>
</feature>
<dbReference type="PROSITE" id="PS50110">
    <property type="entry name" value="RESPONSE_REGULATORY"/>
    <property type="match status" value="1"/>
</dbReference>
<dbReference type="InterPro" id="IPR001789">
    <property type="entry name" value="Sig_transdc_resp-reg_receiver"/>
</dbReference>
<evidence type="ECO:0000313" key="5">
    <source>
        <dbReference type="EMBL" id="SHG86386.1"/>
    </source>
</evidence>
<evidence type="ECO:0000256" key="2">
    <source>
        <dbReference type="PROSITE-ProRule" id="PRU00169"/>
    </source>
</evidence>
<dbReference type="InterPro" id="IPR050469">
    <property type="entry name" value="Diguanylate_Cyclase"/>
</dbReference>
<dbReference type="PANTHER" id="PTHR45138:SF24">
    <property type="entry name" value="DIGUANYLATE CYCLASE DGCC-RELATED"/>
    <property type="match status" value="1"/>
</dbReference>
<dbReference type="RefSeq" id="WP_072900446.1">
    <property type="nucleotide sequence ID" value="NZ_FQXB01000001.1"/>
</dbReference>
<proteinExistence type="predicted"/>
<accession>A0A1M5N9X0</accession>
<evidence type="ECO:0000259" key="4">
    <source>
        <dbReference type="PROSITE" id="PS50887"/>
    </source>
</evidence>
<dbReference type="Gene3D" id="3.40.50.2300">
    <property type="match status" value="1"/>
</dbReference>
<dbReference type="GO" id="GO:0005886">
    <property type="term" value="C:plasma membrane"/>
    <property type="evidence" value="ECO:0007669"/>
    <property type="project" value="TreeGrafter"/>
</dbReference>
<dbReference type="GO" id="GO:0000160">
    <property type="term" value="P:phosphorelay signal transduction system"/>
    <property type="evidence" value="ECO:0007669"/>
    <property type="project" value="InterPro"/>
</dbReference>
<dbReference type="InterPro" id="IPR011006">
    <property type="entry name" value="CheY-like_superfamily"/>
</dbReference>
<organism evidence="5 6">
    <name type="scientific">Cognatiyoonia sediminum</name>
    <dbReference type="NCBI Taxonomy" id="1508389"/>
    <lineage>
        <taxon>Bacteria</taxon>
        <taxon>Pseudomonadati</taxon>
        <taxon>Pseudomonadota</taxon>
        <taxon>Alphaproteobacteria</taxon>
        <taxon>Rhodobacterales</taxon>
        <taxon>Paracoccaceae</taxon>
        <taxon>Cognatiyoonia</taxon>
    </lineage>
</organism>
<dbReference type="Pfam" id="PF00072">
    <property type="entry name" value="Response_reg"/>
    <property type="match status" value="1"/>
</dbReference>
<dbReference type="SMART" id="SM00267">
    <property type="entry name" value="GGDEF"/>
    <property type="match status" value="1"/>
</dbReference>
<dbReference type="FunFam" id="3.30.70.270:FF:000001">
    <property type="entry name" value="Diguanylate cyclase domain protein"/>
    <property type="match status" value="1"/>
</dbReference>
<gene>
    <name evidence="5" type="ORF">SAMN05444003_1273</name>
</gene>
<dbReference type="Gene3D" id="3.30.70.270">
    <property type="match status" value="1"/>
</dbReference>
<dbReference type="EMBL" id="FQXB01000001">
    <property type="protein sequence ID" value="SHG86386.1"/>
    <property type="molecule type" value="Genomic_DNA"/>
</dbReference>